<evidence type="ECO:0000313" key="3">
    <source>
        <dbReference type="Proteomes" id="UP000266723"/>
    </source>
</evidence>
<feature type="region of interest" description="Disordered" evidence="1">
    <location>
        <begin position="39"/>
        <end position="74"/>
    </location>
</feature>
<organism evidence="2 3">
    <name type="scientific">Brassica cretica</name>
    <name type="common">Mustard</name>
    <dbReference type="NCBI Taxonomy" id="69181"/>
    <lineage>
        <taxon>Eukaryota</taxon>
        <taxon>Viridiplantae</taxon>
        <taxon>Streptophyta</taxon>
        <taxon>Embryophyta</taxon>
        <taxon>Tracheophyta</taxon>
        <taxon>Spermatophyta</taxon>
        <taxon>Magnoliopsida</taxon>
        <taxon>eudicotyledons</taxon>
        <taxon>Gunneridae</taxon>
        <taxon>Pentapetalae</taxon>
        <taxon>rosids</taxon>
        <taxon>malvids</taxon>
        <taxon>Brassicales</taxon>
        <taxon>Brassicaceae</taxon>
        <taxon>Brassiceae</taxon>
        <taxon>Brassica</taxon>
    </lineage>
</organism>
<proteinExistence type="predicted"/>
<evidence type="ECO:0000313" key="2">
    <source>
        <dbReference type="EMBL" id="KAF3578345.1"/>
    </source>
</evidence>
<gene>
    <name evidence="2" type="ORF">DY000_02030856</name>
</gene>
<reference evidence="2 3" key="1">
    <citation type="journal article" date="2020" name="BMC Genomics">
        <title>Intraspecific diversification of the crop wild relative Brassica cretica Lam. using demographic model selection.</title>
        <authorList>
            <person name="Kioukis A."/>
            <person name="Michalopoulou V.A."/>
            <person name="Briers L."/>
            <person name="Pirintsos S."/>
            <person name="Studholme D.J."/>
            <person name="Pavlidis P."/>
            <person name="Sarris P.F."/>
        </authorList>
    </citation>
    <scope>NUCLEOTIDE SEQUENCE [LARGE SCALE GENOMIC DNA]</scope>
    <source>
        <strain evidence="3">cv. PFS-1207/04</strain>
    </source>
</reference>
<comment type="caution">
    <text evidence="2">The sequence shown here is derived from an EMBL/GenBank/DDBJ whole genome shotgun (WGS) entry which is preliminary data.</text>
</comment>
<name>A0ABQ7DM51_BRACR</name>
<dbReference type="EMBL" id="QGKV02000649">
    <property type="protein sequence ID" value="KAF3578345.1"/>
    <property type="molecule type" value="Genomic_DNA"/>
</dbReference>
<dbReference type="Proteomes" id="UP000266723">
    <property type="component" value="Unassembled WGS sequence"/>
</dbReference>
<accession>A0ABQ7DM51</accession>
<evidence type="ECO:0000256" key="1">
    <source>
        <dbReference type="SAM" id="MobiDB-lite"/>
    </source>
</evidence>
<keyword evidence="3" id="KW-1185">Reference proteome</keyword>
<sequence>MSVKLSGRSIDQRSDSPIDRYFERNLKIEDMDFGRISIDETTTSSDKSTKKSINAAHQTSINDTPPEAGDCNPC</sequence>
<protein>
    <submittedName>
        <fullName evidence="2">Uncharacterized protein</fullName>
    </submittedName>
</protein>